<protein>
    <recommendedName>
        <fullName evidence="1">Reverse transcriptase zinc-binding domain-containing protein</fullName>
    </recommendedName>
</protein>
<gene>
    <name evidence="2" type="ORF">CXB51_000014</name>
</gene>
<evidence type="ECO:0000313" key="3">
    <source>
        <dbReference type="Proteomes" id="UP000701853"/>
    </source>
</evidence>
<dbReference type="Proteomes" id="UP000701853">
    <property type="component" value="Chromosome 1"/>
</dbReference>
<dbReference type="EMBL" id="JAHUZN010000001">
    <property type="protein sequence ID" value="KAG8502599.1"/>
    <property type="molecule type" value="Genomic_DNA"/>
</dbReference>
<accession>A0A8J6DBA8</accession>
<sequence length="332" mass="38444">MEAVSCMVLIPEVEDRLIWIHDKQGEFSLRKLSELLICAETADLRFAFDRIWNLKVPPKVKSFLWMVSIDRNPTKEFLGKRGVKFGQLGNGSPWCEREIESLKHLLFNCNFIAWFWRNILEWWEVKWRPFVNFSNFFFFCNNVSYKGVVKSLWLISVSAACWSAWLARNELVFEKRWPKMSNLVFLTKIRALMWIRVVYDELKVDEKICWFVLLEVGVVVRNSGLVVAFGVLPRESSAAKVGAVCLALEVFLEMGWKGSCSLSIEVGFSDVFCWFENKGSIPWSMVYIFKDIESKVPIIGNVSFSRVDKHGNAMAFALAAAGLKRQKMFKAW</sequence>
<keyword evidence="3" id="KW-1185">Reference proteome</keyword>
<name>A0A8J6DBA8_9ROSI</name>
<dbReference type="OrthoDB" id="1705419at2759"/>
<evidence type="ECO:0000259" key="1">
    <source>
        <dbReference type="Pfam" id="PF13966"/>
    </source>
</evidence>
<dbReference type="AlphaFoldDB" id="A0A8J6DBA8"/>
<dbReference type="Pfam" id="PF13966">
    <property type="entry name" value="zf-RVT"/>
    <property type="match status" value="1"/>
</dbReference>
<dbReference type="InterPro" id="IPR026960">
    <property type="entry name" value="RVT-Znf"/>
</dbReference>
<comment type="caution">
    <text evidence="2">The sequence shown here is derived from an EMBL/GenBank/DDBJ whole genome shotgun (WGS) entry which is preliminary data.</text>
</comment>
<reference evidence="2 3" key="1">
    <citation type="journal article" date="2021" name="bioRxiv">
        <title>The Gossypium anomalum genome as a resource for cotton improvement and evolutionary analysis of hybrid incompatibility.</title>
        <authorList>
            <person name="Grover C.E."/>
            <person name="Yuan D."/>
            <person name="Arick M.A."/>
            <person name="Miller E.R."/>
            <person name="Hu G."/>
            <person name="Peterson D.G."/>
            <person name="Wendel J.F."/>
            <person name="Udall J.A."/>
        </authorList>
    </citation>
    <scope>NUCLEOTIDE SEQUENCE [LARGE SCALE GENOMIC DNA]</scope>
    <source>
        <strain evidence="2">JFW-Udall</strain>
        <tissue evidence="2">Leaf</tissue>
    </source>
</reference>
<evidence type="ECO:0000313" key="2">
    <source>
        <dbReference type="EMBL" id="KAG8502599.1"/>
    </source>
</evidence>
<proteinExistence type="predicted"/>
<organism evidence="2 3">
    <name type="scientific">Gossypium anomalum</name>
    <dbReference type="NCBI Taxonomy" id="47600"/>
    <lineage>
        <taxon>Eukaryota</taxon>
        <taxon>Viridiplantae</taxon>
        <taxon>Streptophyta</taxon>
        <taxon>Embryophyta</taxon>
        <taxon>Tracheophyta</taxon>
        <taxon>Spermatophyta</taxon>
        <taxon>Magnoliopsida</taxon>
        <taxon>eudicotyledons</taxon>
        <taxon>Gunneridae</taxon>
        <taxon>Pentapetalae</taxon>
        <taxon>rosids</taxon>
        <taxon>malvids</taxon>
        <taxon>Malvales</taxon>
        <taxon>Malvaceae</taxon>
        <taxon>Malvoideae</taxon>
        <taxon>Gossypium</taxon>
    </lineage>
</organism>
<feature type="domain" description="Reverse transcriptase zinc-binding" evidence="1">
    <location>
        <begin position="45"/>
        <end position="116"/>
    </location>
</feature>